<feature type="domain" description="SLC12A transporter C-terminal" evidence="8">
    <location>
        <begin position="779"/>
        <end position="1000"/>
    </location>
</feature>
<feature type="transmembrane region" description="Helical" evidence="6">
    <location>
        <begin position="110"/>
        <end position="131"/>
    </location>
</feature>
<dbReference type="AGR" id="ZFIN:ZDB-GENE-060503-518"/>
<dbReference type="GeneID" id="562763"/>
<name>A0A8M9QH36_DANRE</name>
<feature type="transmembrane region" description="Helical" evidence="6">
    <location>
        <begin position="314"/>
        <end position="336"/>
    </location>
</feature>
<evidence type="ECO:0000256" key="2">
    <source>
        <dbReference type="ARBA" id="ARBA00022692"/>
    </source>
</evidence>
<proteinExistence type="predicted"/>
<keyword evidence="4 6" id="KW-0472">Membrane</keyword>
<dbReference type="GO" id="GO:0055075">
    <property type="term" value="P:potassium ion homeostasis"/>
    <property type="evidence" value="ECO:0000318"/>
    <property type="project" value="GO_Central"/>
</dbReference>
<feature type="transmembrane region" description="Helical" evidence="6">
    <location>
        <begin position="261"/>
        <end position="280"/>
    </location>
</feature>
<dbReference type="GO" id="GO:1990573">
    <property type="term" value="P:potassium ion import across plasma membrane"/>
    <property type="evidence" value="ECO:0000318"/>
    <property type="project" value="GO_Central"/>
</dbReference>
<feature type="region of interest" description="Disordered" evidence="5">
    <location>
        <begin position="81"/>
        <end position="100"/>
    </location>
</feature>
<comment type="subcellular location">
    <subcellularLocation>
        <location evidence="1">Membrane</location>
        <topology evidence="1">Multi-pass membrane protein</topology>
    </subcellularLocation>
</comment>
<dbReference type="GO" id="GO:0006884">
    <property type="term" value="P:cell volume homeostasis"/>
    <property type="evidence" value="ECO:0000318"/>
    <property type="project" value="GO_Central"/>
</dbReference>
<dbReference type="GO" id="GO:0008511">
    <property type="term" value="F:sodium:potassium:chloride symporter activity"/>
    <property type="evidence" value="ECO:0000318"/>
    <property type="project" value="GO_Central"/>
</dbReference>
<reference evidence="10" key="1">
    <citation type="submission" date="2025-08" db="UniProtKB">
        <authorList>
            <consortium name="RefSeq"/>
        </authorList>
    </citation>
    <scope>IDENTIFICATION</scope>
    <source>
        <strain evidence="10">Tuebingen</strain>
        <tissue evidence="10">Fibroblasts and whole tissue</tissue>
    </source>
</reference>
<dbReference type="ZFIN" id="ZDB-GENE-060503-518">
    <property type="gene designation" value="slc12a10.3"/>
</dbReference>
<dbReference type="RefSeq" id="XP_021333240.1">
    <property type="nucleotide sequence ID" value="XM_021477565.3"/>
</dbReference>
<dbReference type="Proteomes" id="UP000000437">
    <property type="component" value="Chromosome 7"/>
</dbReference>
<dbReference type="RefSeq" id="NP_001428726.1">
    <property type="nucleotide sequence ID" value="NM_001441797.1"/>
</dbReference>
<evidence type="ECO:0000256" key="1">
    <source>
        <dbReference type="ARBA" id="ARBA00004141"/>
    </source>
</evidence>
<dbReference type="OrthoDB" id="2020542at2759"/>
<feature type="transmembrane region" description="Helical" evidence="6">
    <location>
        <begin position="143"/>
        <end position="168"/>
    </location>
</feature>
<dbReference type="GO" id="GO:0055064">
    <property type="term" value="P:chloride ion homeostasis"/>
    <property type="evidence" value="ECO:0000318"/>
    <property type="project" value="GO_Central"/>
</dbReference>
<dbReference type="GO" id="GO:1902476">
    <property type="term" value="P:chloride transmembrane transport"/>
    <property type="evidence" value="ECO:0000318"/>
    <property type="project" value="GO_Central"/>
</dbReference>
<feature type="compositionally biased region" description="Basic and acidic residues" evidence="5">
    <location>
        <begin position="776"/>
        <end position="790"/>
    </location>
</feature>
<feature type="region of interest" description="Disordered" evidence="5">
    <location>
        <begin position="1"/>
        <end position="26"/>
    </location>
</feature>
<gene>
    <name evidence="10 11" type="primary">slc12a10.3</name>
    <name evidence="10" type="synonym">si:dkey-114c3.3</name>
</gene>
<feature type="transmembrane region" description="Helical" evidence="6">
    <location>
        <begin position="481"/>
        <end position="497"/>
    </location>
</feature>
<dbReference type="Gene3D" id="1.20.1740.10">
    <property type="entry name" value="Amino acid/polyamine transporter I"/>
    <property type="match status" value="1"/>
</dbReference>
<evidence type="ECO:0000256" key="3">
    <source>
        <dbReference type="ARBA" id="ARBA00022989"/>
    </source>
</evidence>
<accession>A0A8M9QH36</accession>
<feature type="transmembrane region" description="Helical" evidence="6">
    <location>
        <begin position="503"/>
        <end position="525"/>
    </location>
</feature>
<keyword evidence="3 6" id="KW-1133">Transmembrane helix</keyword>
<evidence type="ECO:0000256" key="5">
    <source>
        <dbReference type="SAM" id="MobiDB-lite"/>
    </source>
</evidence>
<feature type="domain" description="Amino acid permease/ SLC12A" evidence="7">
    <location>
        <begin position="115"/>
        <end position="621"/>
    </location>
</feature>
<evidence type="ECO:0000313" key="9">
    <source>
        <dbReference type="Proteomes" id="UP000000437"/>
    </source>
</evidence>
<dbReference type="PANTHER" id="PTHR11827">
    <property type="entry name" value="SOLUTE CARRIER FAMILY 12, CATION COTRANSPORTERS"/>
    <property type="match status" value="1"/>
</dbReference>
<feature type="transmembrane region" description="Helical" evidence="6">
    <location>
        <begin position="348"/>
        <end position="372"/>
    </location>
</feature>
<dbReference type="FunCoup" id="A0A8M9QH36">
    <property type="interactions" value="2"/>
</dbReference>
<evidence type="ECO:0000256" key="6">
    <source>
        <dbReference type="SAM" id="Phobius"/>
    </source>
</evidence>
<dbReference type="Pfam" id="PF00324">
    <property type="entry name" value="AA_permease"/>
    <property type="match status" value="1"/>
</dbReference>
<sequence>MSRPIAHIRNLIPGGRLPDSRPPENNLQDVTMNLEKVDYVMEQEQDKRKMSIFNPLDPTPKFEFYAKDTWTGRIKSARPSLDVLRKSPDPDDLPPPPEDDGRPKVKLVRFGWVLGVMIRCMLNIWGVIMFLRLPWITSQAGIILTYVIIFMSVTITTITATSVSAISTNGKVYSGGTYFLISRSLGPELGAPIGLLFSFANALACSLNTVGFAETVRDVLKENNAQMVDDVNDVRIIGTITVCILLLITFAGMAWEAKAQILFFIALLISLANYFVGTLLPPTPEKQAVGFFGYRAEIFVDNLLPSFRGKDGSFFRMFSIFFPSATGILSGVNICGDLKDPSGGIPKGTLLAIFWTTVSYLLIAITVAASVVRDASGNLNDSLALDSSIQCSGLGCKLGWNFDHCEQNHTCSFGLANYFQILTTASGTGHLITIGIFAATLSSALGFLVSAPKIFQCLCKDNIYPYIGFFGKGYGKNQEPLRGYLLMFFIALAFILIGDLNTIAPLISNFFLCSYGLINFSCFHATITKSPGWRPHYHYFSPWTSLFAAFLSFILMFLFTWWAALVTFAIVLSLLGYVTYKKPKINWGTSYQASFYNMALSFSMSLTGVEDHVKNFRPQCLVLTGPPNVRPALVDFVGTFTKNISLMICGNIFMVEEKSRFPQHSTDMLVDWLNQRKVRAFYTSFTADSLTEGTHSLMQASGLGKLKPNTLVLGYKTNWQECKPERLQDYFNTISDAFDSSYGIAVLRMMDGLDIREDLTSGRSSAIDNPAFEADENTKSENEETDRNSDISDDGSNDQVKTVFQTKQGRKTIDIYWISDDGGLTLLVPYLLTRRNRWKKSKIRVFVLGDQETMQEDHKDMKMLLKRFRLEIEDIIVITDVDKPPLAKNLQRYDDSVAPFRLTEEQSRGDLQEFRRLNPWTVSDKDLEAIRPKIERTVRLNEIIKKNSNHAALVVVSLPVPDLNCPSSLYMAWMEALSFGIHCPALLIRGNQENVMTFYCQ</sequence>
<dbReference type="InterPro" id="IPR023298">
    <property type="entry name" value="ATPase_P-typ_TM_dom_sf"/>
</dbReference>
<protein>
    <submittedName>
        <fullName evidence="10">Solute carrier family 12 member 10, tandem duplicate 3 isoform X1</fullName>
    </submittedName>
</protein>
<dbReference type="AlphaFoldDB" id="A0A8M9QH36"/>
<dbReference type="InterPro" id="IPR018491">
    <property type="entry name" value="SLC12_C"/>
</dbReference>
<dbReference type="PANTHER" id="PTHR11827:SF97">
    <property type="entry name" value="SLC12A10.3 SOLUTE CARRIER FAMILY 12 (SODIUM_POTASSIUM_CHLORIDE TRANSPORTERS), MEMBER 10, TANDEM DUPLICATE 3 ISOFORM X1-RELATED"/>
    <property type="match status" value="1"/>
</dbReference>
<evidence type="ECO:0000256" key="4">
    <source>
        <dbReference type="ARBA" id="ARBA00023136"/>
    </source>
</evidence>
<keyword evidence="9" id="KW-1185">Reference proteome</keyword>
<dbReference type="InterPro" id="IPR002948">
    <property type="entry name" value="SLC12A3"/>
</dbReference>
<dbReference type="GO" id="GO:0055078">
    <property type="term" value="P:sodium ion homeostasis"/>
    <property type="evidence" value="ECO:0000318"/>
    <property type="project" value="GO_Central"/>
</dbReference>
<feature type="transmembrane region" description="Helical" evidence="6">
    <location>
        <begin position="189"/>
        <end position="213"/>
    </location>
</feature>
<dbReference type="CTD" id="562763"/>
<dbReference type="Pfam" id="PF03522">
    <property type="entry name" value="SLC12"/>
    <property type="match status" value="1"/>
</dbReference>
<feature type="transmembrane region" description="Helical" evidence="6">
    <location>
        <begin position="233"/>
        <end position="254"/>
    </location>
</feature>
<evidence type="ECO:0000313" key="11">
    <source>
        <dbReference type="ZFIN" id="ZDB-GENE-060503-518"/>
    </source>
</evidence>
<keyword evidence="2 6" id="KW-0812">Transmembrane</keyword>
<dbReference type="SUPFAM" id="SSF81665">
    <property type="entry name" value="Calcium ATPase, transmembrane domain M"/>
    <property type="match status" value="1"/>
</dbReference>
<dbReference type="PRINTS" id="PR01230">
    <property type="entry name" value="NACLTRNSPORT"/>
</dbReference>
<organism evidence="9 10">
    <name type="scientific">Danio rerio</name>
    <name type="common">Zebrafish</name>
    <name type="synonym">Brachydanio rerio</name>
    <dbReference type="NCBI Taxonomy" id="7955"/>
    <lineage>
        <taxon>Eukaryota</taxon>
        <taxon>Metazoa</taxon>
        <taxon>Chordata</taxon>
        <taxon>Craniata</taxon>
        <taxon>Vertebrata</taxon>
        <taxon>Euteleostomi</taxon>
        <taxon>Actinopterygii</taxon>
        <taxon>Neopterygii</taxon>
        <taxon>Teleostei</taxon>
        <taxon>Ostariophysi</taxon>
        <taxon>Cypriniformes</taxon>
        <taxon>Danionidae</taxon>
        <taxon>Danioninae</taxon>
        <taxon>Danio</taxon>
    </lineage>
</organism>
<dbReference type="GO" id="GO:0035725">
    <property type="term" value="P:sodium ion transmembrane transport"/>
    <property type="evidence" value="ECO:0000318"/>
    <property type="project" value="GO_Central"/>
</dbReference>
<evidence type="ECO:0000313" key="10">
    <source>
        <dbReference type="RefSeq" id="XP_021333240.1"/>
    </source>
</evidence>
<feature type="region of interest" description="Disordered" evidence="5">
    <location>
        <begin position="764"/>
        <end position="799"/>
    </location>
</feature>
<dbReference type="InterPro" id="IPR004841">
    <property type="entry name" value="AA-permease/SLC12A_dom"/>
</dbReference>
<dbReference type="GO" id="GO:0016324">
    <property type="term" value="C:apical plasma membrane"/>
    <property type="evidence" value="ECO:0000318"/>
    <property type="project" value="GO_Central"/>
</dbReference>
<dbReference type="NCBIfam" id="TIGR00930">
    <property type="entry name" value="2a30"/>
    <property type="match status" value="1"/>
</dbReference>
<feature type="transmembrane region" description="Helical" evidence="6">
    <location>
        <begin position="431"/>
        <end position="451"/>
    </location>
</feature>
<dbReference type="InterPro" id="IPR004842">
    <property type="entry name" value="SLC12A_fam"/>
</dbReference>
<evidence type="ECO:0000259" key="7">
    <source>
        <dbReference type="Pfam" id="PF00324"/>
    </source>
</evidence>
<evidence type="ECO:0000259" key="8">
    <source>
        <dbReference type="Pfam" id="PF03522"/>
    </source>
</evidence>